<dbReference type="PROSITE" id="PS51935">
    <property type="entry name" value="NLPC_P60"/>
    <property type="match status" value="1"/>
</dbReference>
<dbReference type="PANTHER" id="PTHR47359">
    <property type="entry name" value="PEPTIDOGLYCAN DL-ENDOPEPTIDASE CWLO"/>
    <property type="match status" value="1"/>
</dbReference>
<sequence>MAKSARASRRGLRWAIAGSVAVALVASTATGASADPTPVVPSAEQVSAAAAAAGSAEAQVAALDAELAVARATLQEQQERAGAAAEDYNRAAEELDEATSAHTTATAKATAAAQASEEATLALSRYAAEVFQSGGGLGQLDVFFGGGGPAQTLDRAAGLEAVGEERARVMRDAESARHLARTLAEAAAEAQQRQEQAALTAHTARDVAQRDNDAAAAAAATAAAHQEQALGQLATLRNTSVELERQRQDGLQAIEQARIAEEARRKAEEAARQAAAQAARLAAAEAARLAEADRQAAAAAAEAARKAAEEAAKKATSTPSPTPTPKPSTTPTPTPTPTKSTTLPPTPTKSTTPPPTPPPATNVPAPKAGVDAVIAFARAQLGEPYVWAAAGPNSWDCSGLTMVAWAQAGVRLTHYTGSQYKQTARVPVDQLKPGDLVFFGPSVAGIHHVGLFIGNGQMIHAPYTGTVVKISTIWRPDLIPYGGRP</sequence>
<dbReference type="GO" id="GO:0006508">
    <property type="term" value="P:proteolysis"/>
    <property type="evidence" value="ECO:0007669"/>
    <property type="project" value="UniProtKB-KW"/>
</dbReference>
<keyword evidence="4" id="KW-0788">Thiol protease</keyword>
<evidence type="ECO:0000313" key="10">
    <source>
        <dbReference type="Proteomes" id="UP000726105"/>
    </source>
</evidence>
<gene>
    <name evidence="9" type="ORF">IPI13_10055</name>
</gene>
<feature type="compositionally biased region" description="Basic and acidic residues" evidence="6">
    <location>
        <begin position="303"/>
        <end position="313"/>
    </location>
</feature>
<dbReference type="PANTHER" id="PTHR47359:SF3">
    <property type="entry name" value="NLP_P60 DOMAIN-CONTAINING PROTEIN-RELATED"/>
    <property type="match status" value="1"/>
</dbReference>
<evidence type="ECO:0000256" key="4">
    <source>
        <dbReference type="ARBA" id="ARBA00022807"/>
    </source>
</evidence>
<dbReference type="Pfam" id="PF00877">
    <property type="entry name" value="NLPC_P60"/>
    <property type="match status" value="1"/>
</dbReference>
<dbReference type="AlphaFoldDB" id="A0A935ILP7"/>
<evidence type="ECO:0000256" key="7">
    <source>
        <dbReference type="SAM" id="SignalP"/>
    </source>
</evidence>
<dbReference type="InterPro" id="IPR051794">
    <property type="entry name" value="PG_Endopeptidase_C40"/>
</dbReference>
<keyword evidence="7" id="KW-0732">Signal</keyword>
<feature type="chain" id="PRO_5036997827" evidence="7">
    <location>
        <begin position="35"/>
        <end position="485"/>
    </location>
</feature>
<organism evidence="9 10">
    <name type="scientific">Candidatus Phosphoribacter hodrii</name>
    <dbReference type="NCBI Taxonomy" id="2953743"/>
    <lineage>
        <taxon>Bacteria</taxon>
        <taxon>Bacillati</taxon>
        <taxon>Actinomycetota</taxon>
        <taxon>Actinomycetes</taxon>
        <taxon>Micrococcales</taxon>
        <taxon>Dermatophilaceae</taxon>
        <taxon>Candidatus Phosphoribacter</taxon>
    </lineage>
</organism>
<dbReference type="GO" id="GO:0008234">
    <property type="term" value="F:cysteine-type peptidase activity"/>
    <property type="evidence" value="ECO:0007669"/>
    <property type="project" value="UniProtKB-KW"/>
</dbReference>
<comment type="caution">
    <text evidence="9">The sequence shown here is derived from an EMBL/GenBank/DDBJ whole genome shotgun (WGS) entry which is preliminary data.</text>
</comment>
<dbReference type="InterPro" id="IPR038765">
    <property type="entry name" value="Papain-like_cys_pep_sf"/>
</dbReference>
<dbReference type="Proteomes" id="UP000726105">
    <property type="component" value="Unassembled WGS sequence"/>
</dbReference>
<feature type="coiled-coil region" evidence="5">
    <location>
        <begin position="60"/>
        <end position="94"/>
    </location>
</feature>
<feature type="region of interest" description="Disordered" evidence="6">
    <location>
        <begin position="300"/>
        <end position="366"/>
    </location>
</feature>
<evidence type="ECO:0000256" key="2">
    <source>
        <dbReference type="ARBA" id="ARBA00022670"/>
    </source>
</evidence>
<proteinExistence type="inferred from homology"/>
<evidence type="ECO:0000256" key="3">
    <source>
        <dbReference type="ARBA" id="ARBA00022801"/>
    </source>
</evidence>
<evidence type="ECO:0000256" key="1">
    <source>
        <dbReference type="ARBA" id="ARBA00007074"/>
    </source>
</evidence>
<feature type="signal peptide" evidence="7">
    <location>
        <begin position="1"/>
        <end position="34"/>
    </location>
</feature>
<feature type="compositionally biased region" description="Pro residues" evidence="6">
    <location>
        <begin position="320"/>
        <end position="336"/>
    </location>
</feature>
<dbReference type="InterPro" id="IPR000064">
    <property type="entry name" value="NLP_P60_dom"/>
</dbReference>
<feature type="compositionally biased region" description="Pro residues" evidence="6">
    <location>
        <begin position="344"/>
        <end position="361"/>
    </location>
</feature>
<evidence type="ECO:0000259" key="8">
    <source>
        <dbReference type="PROSITE" id="PS51935"/>
    </source>
</evidence>
<protein>
    <submittedName>
        <fullName evidence="9">C40 family peptidase</fullName>
    </submittedName>
</protein>
<dbReference type="SUPFAM" id="SSF54001">
    <property type="entry name" value="Cysteine proteinases"/>
    <property type="match status" value="1"/>
</dbReference>
<evidence type="ECO:0000313" key="9">
    <source>
        <dbReference type="EMBL" id="MBK7273481.1"/>
    </source>
</evidence>
<evidence type="ECO:0000256" key="6">
    <source>
        <dbReference type="SAM" id="MobiDB-lite"/>
    </source>
</evidence>
<name>A0A935ILP7_9MICO</name>
<dbReference type="EMBL" id="JADJIB010000003">
    <property type="protein sequence ID" value="MBK7273481.1"/>
    <property type="molecule type" value="Genomic_DNA"/>
</dbReference>
<comment type="similarity">
    <text evidence="1">Belongs to the peptidase C40 family.</text>
</comment>
<accession>A0A935ILP7</accession>
<feature type="domain" description="NlpC/P60" evidence="8">
    <location>
        <begin position="367"/>
        <end position="485"/>
    </location>
</feature>
<keyword evidence="5" id="KW-0175">Coiled coil</keyword>
<reference evidence="9 10" key="1">
    <citation type="submission" date="2020-10" db="EMBL/GenBank/DDBJ databases">
        <title>Connecting structure to function with the recovery of over 1000 high-quality activated sludge metagenome-assembled genomes encoding full-length rRNA genes using long-read sequencing.</title>
        <authorList>
            <person name="Singleton C.M."/>
            <person name="Petriglieri F."/>
            <person name="Kristensen J.M."/>
            <person name="Kirkegaard R.H."/>
            <person name="Michaelsen T.Y."/>
            <person name="Andersen M.H."/>
            <person name="Karst S.M."/>
            <person name="Dueholm M.S."/>
            <person name="Nielsen P.H."/>
            <person name="Albertsen M."/>
        </authorList>
    </citation>
    <scope>NUCLEOTIDE SEQUENCE [LARGE SCALE GENOMIC DNA]</scope>
    <source>
        <strain evidence="9">Ega_18-Q3-R5-49_MAXAC.001</strain>
    </source>
</reference>
<evidence type="ECO:0000256" key="5">
    <source>
        <dbReference type="SAM" id="Coils"/>
    </source>
</evidence>
<dbReference type="Gene3D" id="3.90.1720.10">
    <property type="entry name" value="endopeptidase domain like (from Nostoc punctiforme)"/>
    <property type="match status" value="1"/>
</dbReference>
<keyword evidence="3" id="KW-0378">Hydrolase</keyword>
<keyword evidence="2" id="KW-0645">Protease</keyword>